<comment type="subcellular location">
    <subcellularLocation>
        <location evidence="1">Plastid</location>
        <location evidence="1">Chloroplast</location>
    </subcellularLocation>
</comment>
<dbReference type="EMBL" id="BQNB010013455">
    <property type="protein sequence ID" value="GJT16186.1"/>
    <property type="molecule type" value="Genomic_DNA"/>
</dbReference>
<keyword evidence="5" id="KW-0934">Plastid</keyword>
<gene>
    <name evidence="7" type="ORF">Tco_0874892</name>
</gene>
<protein>
    <recommendedName>
        <fullName evidence="3">Uncharacterized protein ycf68</fullName>
    </recommendedName>
</protein>
<evidence type="ECO:0000313" key="8">
    <source>
        <dbReference type="Proteomes" id="UP001151760"/>
    </source>
</evidence>
<evidence type="ECO:0000256" key="1">
    <source>
        <dbReference type="ARBA" id="ARBA00004229"/>
    </source>
</evidence>
<dbReference type="InterPro" id="IPR022546">
    <property type="entry name" value="Uncharacterised_Ycf68"/>
</dbReference>
<sequence length="704" mass="77254">MAGDDNNKYDGGSDGITYAFQRRHGPPGLNKERSRAKSVEEGNKHYTECNKDGHTREGCFKLIGYPETSNSEGTKPVANMAHKEDEEGIHAPIATAEDISILRIRLNDQWLTMALMGGFARIVTNPVCVPKKRNLSIFRGLKGAWKHIRTLEWKWKRDGTPVPSEMGQLTTESDFAIIFISVIVRKEGPAPSCSRIVSLSFSTLCLRISQFYFSMGAGKGYNSAVECHLDVVEVISSSLIIPKPNGWLYFWERTPGEYEAHGYKLGLGMKDNSESALSTNKEAITTLGLRHGPDSYGRQQWGIFRNGRKPDGAMPRGAAVIQRMQALSGMIGRKASVGGFLSPPSNPRAQLWTGGGNYQAGVRGANGIRYPSSPSRKRWILGAVRIDPCSAVANALSIPPGETLPGLDMPRILLKERGAFGNADTGGAWLSSARATAGDKPEEGEDDVKSSCPLCPGRHTCYNGRDKGSRSREGELTPKTRPQFGLQAATRLHEAGIASNRRRYLNRKEGDAEGRASDWSEVVTRALSHMDSSMCSSAPDPEMWIIQGTLAWRTPPVRTGVRPQWENKMEHLTTHLHRPRTTRSPLSFWGDGGIIPFEPFFHAFPRGLEKAEIKWDVSIYLSLGRNRSRVISQRLAMVRKKGGTGTLGERSTTESFQDGPAAPGKRIEEASDSFMHAPLGSGGYSSVGRAPLLQLGRCDYGLDV</sequence>
<comment type="caution">
    <text evidence="7">The sequence shown here is derived from an EMBL/GenBank/DDBJ whole genome shotgun (WGS) entry which is preliminary data.</text>
</comment>
<feature type="region of interest" description="Disordered" evidence="6">
    <location>
        <begin position="1"/>
        <end position="49"/>
    </location>
</feature>
<accession>A0ABQ5BQZ1</accession>
<evidence type="ECO:0000313" key="7">
    <source>
        <dbReference type="EMBL" id="GJT16186.1"/>
    </source>
</evidence>
<dbReference type="PANTHER" id="PTHR34890">
    <property type="entry name" value="ORF16-LACZ FUSION PROTEIN-RELATED"/>
    <property type="match status" value="1"/>
</dbReference>
<feature type="compositionally biased region" description="Basic and acidic residues" evidence="6">
    <location>
        <begin position="30"/>
        <end position="49"/>
    </location>
</feature>
<reference evidence="7" key="2">
    <citation type="submission" date="2022-01" db="EMBL/GenBank/DDBJ databases">
        <authorList>
            <person name="Yamashiro T."/>
            <person name="Shiraishi A."/>
            <person name="Satake H."/>
            <person name="Nakayama K."/>
        </authorList>
    </citation>
    <scope>NUCLEOTIDE SEQUENCE</scope>
</reference>
<keyword evidence="8" id="KW-1185">Reference proteome</keyword>
<comment type="similarity">
    <text evidence="2">Belongs to the ycf68 family.</text>
</comment>
<keyword evidence="4" id="KW-0150">Chloroplast</keyword>
<organism evidence="7 8">
    <name type="scientific">Tanacetum coccineum</name>
    <dbReference type="NCBI Taxonomy" id="301880"/>
    <lineage>
        <taxon>Eukaryota</taxon>
        <taxon>Viridiplantae</taxon>
        <taxon>Streptophyta</taxon>
        <taxon>Embryophyta</taxon>
        <taxon>Tracheophyta</taxon>
        <taxon>Spermatophyta</taxon>
        <taxon>Magnoliopsida</taxon>
        <taxon>eudicotyledons</taxon>
        <taxon>Gunneridae</taxon>
        <taxon>Pentapetalae</taxon>
        <taxon>asterids</taxon>
        <taxon>campanulids</taxon>
        <taxon>Asterales</taxon>
        <taxon>Asteraceae</taxon>
        <taxon>Asteroideae</taxon>
        <taxon>Anthemideae</taxon>
        <taxon>Anthemidinae</taxon>
        <taxon>Tanacetum</taxon>
    </lineage>
</organism>
<evidence type="ECO:0000256" key="5">
    <source>
        <dbReference type="ARBA" id="ARBA00022640"/>
    </source>
</evidence>
<name>A0ABQ5BQZ1_9ASTR</name>
<evidence type="ECO:0000256" key="6">
    <source>
        <dbReference type="SAM" id="MobiDB-lite"/>
    </source>
</evidence>
<evidence type="ECO:0000256" key="2">
    <source>
        <dbReference type="ARBA" id="ARBA00007638"/>
    </source>
</evidence>
<evidence type="ECO:0000256" key="3">
    <source>
        <dbReference type="ARBA" id="ARBA00021456"/>
    </source>
</evidence>
<reference evidence="7" key="1">
    <citation type="journal article" date="2022" name="Int. J. Mol. Sci.">
        <title>Draft Genome of Tanacetum Coccineum: Genomic Comparison of Closely Related Tanacetum-Family Plants.</title>
        <authorList>
            <person name="Yamashiro T."/>
            <person name="Shiraishi A."/>
            <person name="Nakayama K."/>
            <person name="Satake H."/>
        </authorList>
    </citation>
    <scope>NUCLEOTIDE SEQUENCE</scope>
</reference>
<proteinExistence type="inferred from homology"/>
<evidence type="ECO:0000256" key="4">
    <source>
        <dbReference type="ARBA" id="ARBA00022528"/>
    </source>
</evidence>
<feature type="region of interest" description="Disordered" evidence="6">
    <location>
        <begin position="641"/>
        <end position="665"/>
    </location>
</feature>
<dbReference type="Proteomes" id="UP001151760">
    <property type="component" value="Unassembled WGS sequence"/>
</dbReference>